<dbReference type="GeneID" id="58561583"/>
<sequence length="123" mass="13843">MKSWFAPPLRHRPSELEARETALPYVRYIPGRAAPHYWQVPEARELRHGHDIGSEAADELALWLAANPDCVGLGLLGRIVDDIDFENEAQRGQCEGFFNQLEQLLLLGLSELEASIGDEPSRH</sequence>
<evidence type="ECO:0000313" key="1">
    <source>
        <dbReference type="EMBL" id="MBO0416363.1"/>
    </source>
</evidence>
<comment type="caution">
    <text evidence="1">The sequence shown here is derived from an EMBL/GenBank/DDBJ whole genome shotgun (WGS) entry which is preliminary data.</text>
</comment>
<evidence type="ECO:0000313" key="2">
    <source>
        <dbReference type="Proteomes" id="UP000664349"/>
    </source>
</evidence>
<gene>
    <name evidence="1" type="ORF">J1C50_12680</name>
</gene>
<accession>A0ABS3GQ43</accession>
<keyword evidence="2" id="KW-1185">Reference proteome</keyword>
<organism evidence="1 2">
    <name type="scientific">Chromobacterium haemolyticum</name>
    <dbReference type="NCBI Taxonomy" id="394935"/>
    <lineage>
        <taxon>Bacteria</taxon>
        <taxon>Pseudomonadati</taxon>
        <taxon>Pseudomonadota</taxon>
        <taxon>Betaproteobacteria</taxon>
        <taxon>Neisseriales</taxon>
        <taxon>Chromobacteriaceae</taxon>
        <taxon>Chromobacterium</taxon>
    </lineage>
</organism>
<dbReference type="RefSeq" id="WP_152596906.1">
    <property type="nucleotide sequence ID" value="NZ_AP019312.1"/>
</dbReference>
<reference evidence="1 2" key="1">
    <citation type="submission" date="2021-03" db="EMBL/GenBank/DDBJ databases">
        <title>First Case of infection caused by Chromobacterium haemolyticum derived from water in China.</title>
        <authorList>
            <person name="Chen J."/>
            <person name="Liu C."/>
        </authorList>
    </citation>
    <scope>NUCLEOTIDE SEQUENCE [LARGE SCALE GENOMIC DNA]</scope>
    <source>
        <strain evidence="1 2">WJ-5</strain>
    </source>
</reference>
<name>A0ABS3GQ43_9NEIS</name>
<dbReference type="Proteomes" id="UP000664349">
    <property type="component" value="Unassembled WGS sequence"/>
</dbReference>
<dbReference type="EMBL" id="JAFLRD010000009">
    <property type="protein sequence ID" value="MBO0416363.1"/>
    <property type="molecule type" value="Genomic_DNA"/>
</dbReference>
<protein>
    <submittedName>
        <fullName evidence="1">Uncharacterized protein</fullName>
    </submittedName>
</protein>
<proteinExistence type="predicted"/>